<accession>A0ABT2EQV0</accession>
<evidence type="ECO:0000256" key="2">
    <source>
        <dbReference type="SAM" id="SignalP"/>
    </source>
</evidence>
<dbReference type="RefSeq" id="WP_259098904.1">
    <property type="nucleotide sequence ID" value="NZ_CP130454.1"/>
</dbReference>
<dbReference type="EMBL" id="JANUCP010000005">
    <property type="protein sequence ID" value="MCS3920286.1"/>
    <property type="molecule type" value="Genomic_DNA"/>
</dbReference>
<gene>
    <name evidence="3" type="ORF">M2350_002715</name>
</gene>
<evidence type="ECO:0000313" key="3">
    <source>
        <dbReference type="EMBL" id="MCS3920286.1"/>
    </source>
</evidence>
<evidence type="ECO:0008006" key="5">
    <source>
        <dbReference type="Google" id="ProtNLM"/>
    </source>
</evidence>
<proteinExistence type="predicted"/>
<protein>
    <recommendedName>
        <fullName evidence="5">PEP-CTERM protein-sorting domain-containing protein</fullName>
    </recommendedName>
</protein>
<feature type="transmembrane region" description="Helical" evidence="1">
    <location>
        <begin position="218"/>
        <end position="236"/>
    </location>
</feature>
<evidence type="ECO:0000256" key="1">
    <source>
        <dbReference type="SAM" id="Phobius"/>
    </source>
</evidence>
<keyword evidence="1" id="KW-0812">Transmembrane</keyword>
<reference evidence="3 4" key="1">
    <citation type="submission" date="2022-08" db="EMBL/GenBank/DDBJ databases">
        <title>Bacterial and archaeal communities from various locations to study Microbial Dark Matter (Phase II).</title>
        <authorList>
            <person name="Stepanauskas R."/>
        </authorList>
    </citation>
    <scope>NUCLEOTIDE SEQUENCE [LARGE SCALE GENOMIC DNA]</scope>
    <source>
        <strain evidence="3 4">PD1</strain>
    </source>
</reference>
<name>A0ABT2EQV0_9BACT</name>
<dbReference type="Proteomes" id="UP001204798">
    <property type="component" value="Unassembled WGS sequence"/>
</dbReference>
<feature type="chain" id="PRO_5046153586" description="PEP-CTERM protein-sorting domain-containing protein" evidence="2">
    <location>
        <begin position="27"/>
        <end position="242"/>
    </location>
</feature>
<keyword evidence="1" id="KW-1133">Transmembrane helix</keyword>
<feature type="signal peptide" evidence="2">
    <location>
        <begin position="1"/>
        <end position="26"/>
    </location>
</feature>
<sequence>MKAMSKFWMALVVGVAVMIAAIPSWAAPLTEVTYSTFTSWLGALEAPPITYTFDFDPTPPGPDGSVTSAVFLGAGPVAGLYVYVYQITNFPTGSETKIRGMSFDLLGPWAIPNVLAPGTVAFQVNPNDGNPPDPDYYPPPPSYDFGPALSDATITPGSLGIPPNISFDLPSPFLQQGQATWLFGFFSPVPPTTTVADVTDTGATITSPLVYTPSPEPSVGVMFGLGLLSVPLFGALRRRLTK</sequence>
<evidence type="ECO:0000313" key="4">
    <source>
        <dbReference type="Proteomes" id="UP001204798"/>
    </source>
</evidence>
<keyword evidence="4" id="KW-1185">Reference proteome</keyword>
<keyword evidence="2" id="KW-0732">Signal</keyword>
<comment type="caution">
    <text evidence="3">The sequence shown here is derived from an EMBL/GenBank/DDBJ whole genome shotgun (WGS) entry which is preliminary data.</text>
</comment>
<keyword evidence="1" id="KW-0472">Membrane</keyword>
<organism evidence="3 4">
    <name type="scientific">Candidatus Fervidibacter sacchari</name>
    <dbReference type="NCBI Taxonomy" id="1448929"/>
    <lineage>
        <taxon>Bacteria</taxon>
        <taxon>Candidatus Fervidibacterota</taxon>
        <taxon>Candidatus Fervidibacter</taxon>
    </lineage>
</organism>